<accession>A0ABU3NRA1</accession>
<dbReference type="PANTHER" id="PTHR43370:SF1">
    <property type="entry name" value="GUANOSINE ABC TRANSPORTER PERMEASE PROTEIN NUPQ"/>
    <property type="match status" value="1"/>
</dbReference>
<comment type="caution">
    <text evidence="7">The sequence shown here is derived from an EMBL/GenBank/DDBJ whole genome shotgun (WGS) entry which is preliminary data.</text>
</comment>
<dbReference type="PANTHER" id="PTHR43370">
    <property type="entry name" value="SUGAR ABC TRANSPORTER INTEGRAL MEMBRANE PROTEIN-RELATED"/>
    <property type="match status" value="1"/>
</dbReference>
<dbReference type="InterPro" id="IPR001851">
    <property type="entry name" value="ABC_transp_permease"/>
</dbReference>
<reference evidence="7 8" key="1">
    <citation type="submission" date="2023-07" db="EMBL/GenBank/DDBJ databases">
        <title>Novel species of Thermanaerothrix with wide hydrolytic capabilities.</title>
        <authorList>
            <person name="Zayulina K.S."/>
            <person name="Podosokorskaya O.A."/>
            <person name="Elcheninov A.G."/>
        </authorList>
    </citation>
    <scope>NUCLEOTIDE SEQUENCE [LARGE SCALE GENOMIC DNA]</scope>
    <source>
        <strain evidence="7 8">4228-RoL</strain>
    </source>
</reference>
<protein>
    <submittedName>
        <fullName evidence="7">ABC transporter permease</fullName>
    </submittedName>
</protein>
<keyword evidence="3 6" id="KW-0812">Transmembrane</keyword>
<feature type="transmembrane region" description="Helical" evidence="6">
    <location>
        <begin position="155"/>
        <end position="172"/>
    </location>
</feature>
<organism evidence="7 8">
    <name type="scientific">Thermanaerothrix solaris</name>
    <dbReference type="NCBI Taxonomy" id="3058434"/>
    <lineage>
        <taxon>Bacteria</taxon>
        <taxon>Bacillati</taxon>
        <taxon>Chloroflexota</taxon>
        <taxon>Anaerolineae</taxon>
        <taxon>Anaerolineales</taxon>
        <taxon>Anaerolineaceae</taxon>
        <taxon>Thermanaerothrix</taxon>
    </lineage>
</organism>
<dbReference type="Proteomes" id="UP001254165">
    <property type="component" value="Unassembled WGS sequence"/>
</dbReference>
<feature type="transmembrane region" description="Helical" evidence="6">
    <location>
        <begin position="66"/>
        <end position="89"/>
    </location>
</feature>
<evidence type="ECO:0000256" key="4">
    <source>
        <dbReference type="ARBA" id="ARBA00022989"/>
    </source>
</evidence>
<keyword evidence="2" id="KW-1003">Cell membrane</keyword>
<feature type="transmembrane region" description="Helical" evidence="6">
    <location>
        <begin position="238"/>
        <end position="262"/>
    </location>
</feature>
<keyword evidence="5 6" id="KW-0472">Membrane</keyword>
<proteinExistence type="predicted"/>
<feature type="transmembrane region" description="Helical" evidence="6">
    <location>
        <begin position="202"/>
        <end position="226"/>
    </location>
</feature>
<feature type="transmembrane region" description="Helical" evidence="6">
    <location>
        <begin position="95"/>
        <end position="117"/>
    </location>
</feature>
<gene>
    <name evidence="7" type="ORF">QYE77_13935</name>
</gene>
<evidence type="ECO:0000256" key="2">
    <source>
        <dbReference type="ARBA" id="ARBA00022475"/>
    </source>
</evidence>
<evidence type="ECO:0000256" key="3">
    <source>
        <dbReference type="ARBA" id="ARBA00022692"/>
    </source>
</evidence>
<keyword evidence="4 6" id="KW-1133">Transmembrane helix</keyword>
<keyword evidence="8" id="KW-1185">Reference proteome</keyword>
<evidence type="ECO:0000256" key="1">
    <source>
        <dbReference type="ARBA" id="ARBA00004651"/>
    </source>
</evidence>
<dbReference type="CDD" id="cd06580">
    <property type="entry name" value="TM_PBP1_transp_TpRbsC_like"/>
    <property type="match status" value="1"/>
</dbReference>
<evidence type="ECO:0000256" key="5">
    <source>
        <dbReference type="ARBA" id="ARBA00023136"/>
    </source>
</evidence>
<comment type="subcellular location">
    <subcellularLocation>
        <location evidence="1">Cell membrane</location>
        <topology evidence="1">Multi-pass membrane protein</topology>
    </subcellularLocation>
</comment>
<feature type="transmembrane region" description="Helical" evidence="6">
    <location>
        <begin position="282"/>
        <end position="298"/>
    </location>
</feature>
<dbReference type="Pfam" id="PF02653">
    <property type="entry name" value="BPD_transp_2"/>
    <property type="match status" value="1"/>
</dbReference>
<evidence type="ECO:0000313" key="8">
    <source>
        <dbReference type="Proteomes" id="UP001254165"/>
    </source>
</evidence>
<sequence length="323" mass="34339">MWELVLRGIFSALFVASVLRISTPLILPALGGLISELSGATNIALEGIMLVAAFTGVVISAYTQSVWLGVIAGMLSGVLVAGILAYFHLYLKADLILAGIALNIMATGGTIFLLYVLTGDKGSSSTLASKAVPVVNIPIIKDIPVLGTILSGHNIFTYLAFILTWLVSVFLYRTPQGVHLRAVGENPEAAASLGIDVRRVRLGALLLSGVLASLGGLNLSMAYLTLFQREMTAGRGFIALAAVFLGGRTPWGTLIAAVLFGFFDALSNQLGSLAIPSQWVQMIPYVATVLALVVYSLRQRAQAIERTRRFQEKHLAETHATGD</sequence>
<name>A0ABU3NRA1_9CHLR</name>
<dbReference type="EMBL" id="JAUHMF010000002">
    <property type="protein sequence ID" value="MDT8899362.1"/>
    <property type="molecule type" value="Genomic_DNA"/>
</dbReference>
<evidence type="ECO:0000256" key="6">
    <source>
        <dbReference type="SAM" id="Phobius"/>
    </source>
</evidence>
<feature type="transmembrane region" description="Helical" evidence="6">
    <location>
        <begin position="39"/>
        <end position="59"/>
    </location>
</feature>
<dbReference type="RefSeq" id="WP_315626053.1">
    <property type="nucleotide sequence ID" value="NZ_JAUHMF010000002.1"/>
</dbReference>
<evidence type="ECO:0000313" key="7">
    <source>
        <dbReference type="EMBL" id="MDT8899362.1"/>
    </source>
</evidence>